<evidence type="ECO:0000313" key="2">
    <source>
        <dbReference type="EMBL" id="EDO29244.1"/>
    </source>
</evidence>
<evidence type="ECO:0000256" key="1">
    <source>
        <dbReference type="SAM" id="SignalP"/>
    </source>
</evidence>
<sequence length="106" mass="12516">MLAKFFVFVTLPSCIYTRFVLRPIGIEFKSQGSRKDGCSFRLRHYKIGDTWHPELYPFGIQRCVLCSCIKDRHFLEVVIYYMTNKTLCIVARKHVVFSSRMRDDPS</sequence>
<protein>
    <recommendedName>
        <fullName evidence="4">Secreted protein</fullName>
    </recommendedName>
</protein>
<dbReference type="PANTHER" id="PTHR46526:SF1">
    <property type="entry name" value="CHORDIN"/>
    <property type="match status" value="1"/>
</dbReference>
<dbReference type="EMBL" id="DS470794">
    <property type="protein sequence ID" value="EDO29244.1"/>
    <property type="molecule type" value="Genomic_DNA"/>
</dbReference>
<reference evidence="2 3" key="1">
    <citation type="journal article" date="2007" name="Science">
        <title>Sea anemone genome reveals ancestral eumetazoan gene repertoire and genomic organization.</title>
        <authorList>
            <person name="Putnam N.H."/>
            <person name="Srivastava M."/>
            <person name="Hellsten U."/>
            <person name="Dirks B."/>
            <person name="Chapman J."/>
            <person name="Salamov A."/>
            <person name="Terry A."/>
            <person name="Shapiro H."/>
            <person name="Lindquist E."/>
            <person name="Kapitonov V.V."/>
            <person name="Jurka J."/>
            <person name="Genikhovich G."/>
            <person name="Grigoriev I.V."/>
            <person name="Lucas S.M."/>
            <person name="Steele R.E."/>
            <person name="Finnerty J.R."/>
            <person name="Technau U."/>
            <person name="Martindale M.Q."/>
            <person name="Rokhsar D.S."/>
        </authorList>
    </citation>
    <scope>NUCLEOTIDE SEQUENCE [LARGE SCALE GENOMIC DNA]</scope>
    <source>
        <strain evidence="3">CH2 X CH6</strain>
    </source>
</reference>
<organism evidence="2 3">
    <name type="scientific">Nematostella vectensis</name>
    <name type="common">Starlet sea anemone</name>
    <dbReference type="NCBI Taxonomy" id="45351"/>
    <lineage>
        <taxon>Eukaryota</taxon>
        <taxon>Metazoa</taxon>
        <taxon>Cnidaria</taxon>
        <taxon>Anthozoa</taxon>
        <taxon>Hexacorallia</taxon>
        <taxon>Actiniaria</taxon>
        <taxon>Edwardsiidae</taxon>
        <taxon>Nematostella</taxon>
    </lineage>
</organism>
<dbReference type="SUPFAM" id="SSF57603">
    <property type="entry name" value="FnI-like domain"/>
    <property type="match status" value="1"/>
</dbReference>
<dbReference type="Proteomes" id="UP000001593">
    <property type="component" value="Unassembled WGS sequence"/>
</dbReference>
<dbReference type="PANTHER" id="PTHR46526">
    <property type="entry name" value="CHORDIN"/>
    <property type="match status" value="1"/>
</dbReference>
<feature type="signal peptide" evidence="1">
    <location>
        <begin position="1"/>
        <end position="17"/>
    </location>
</feature>
<name>A7T468_NEMVE</name>
<proteinExistence type="predicted"/>
<evidence type="ECO:0000313" key="3">
    <source>
        <dbReference type="Proteomes" id="UP000001593"/>
    </source>
</evidence>
<dbReference type="AlphaFoldDB" id="A7T468"/>
<dbReference type="PhylomeDB" id="A7T468"/>
<dbReference type="InterPro" id="IPR052278">
    <property type="entry name" value="Chordin-like_regulators"/>
</dbReference>
<dbReference type="InParanoid" id="A7T468"/>
<keyword evidence="1" id="KW-0732">Signal</keyword>
<gene>
    <name evidence="2" type="ORF">NEMVEDRAFT_v1g222078</name>
</gene>
<feature type="chain" id="PRO_5002712564" description="Secreted protein" evidence="1">
    <location>
        <begin position="18"/>
        <end position="106"/>
    </location>
</feature>
<evidence type="ECO:0008006" key="4">
    <source>
        <dbReference type="Google" id="ProtNLM"/>
    </source>
</evidence>
<dbReference type="HOGENOM" id="CLU_2226286_0_0_1"/>
<accession>A7T468</accession>
<keyword evidence="3" id="KW-1185">Reference proteome</keyword>